<accession>A0A0H2WS74</accession>
<dbReference type="HOGENOM" id="CLU_146706_0_0_6"/>
<dbReference type="Proteomes" id="UP000008185">
    <property type="component" value="Chromosome"/>
</dbReference>
<protein>
    <submittedName>
        <fullName evidence="2">DUF2597 family protein</fullName>
    </submittedName>
    <submittedName>
        <fullName evidence="1">Phage protein</fullName>
    </submittedName>
</protein>
<name>A0A0H2WS74_SALPA</name>
<dbReference type="AlphaFoldDB" id="A0A0H2WS74"/>
<proteinExistence type="predicted"/>
<sequence length="151" mass="16272">MTKRISGMSFDAYIDGELIHIEKISLDITDNSAAAQTRGVPDGHVDGDVAAEGEIEVSSKVLQVLTAKARAAGSWRGIEPLDFLFYAKAGSEEVKVETFGNKLQLSNLLDIDPKGGSVSTHKIKYFVTSLKFVNINGVPYLEAEATENLIG</sequence>
<reference evidence="2" key="3">
    <citation type="submission" date="2018-07" db="EMBL/GenBank/DDBJ databases">
        <authorList>
            <consortium name="NCBI Pathogen Detection Project"/>
        </authorList>
    </citation>
    <scope>NUCLEOTIDE SEQUENCE</scope>
    <source>
        <strain evidence="2">ATCC 9150</strain>
    </source>
</reference>
<reference evidence="1 3" key="1">
    <citation type="journal article" date="2004" name="Nat. Genet.">
        <title>Comparison of genome degradation in Paratyphi A and Typhi, human-restricted serovars of Salmonella enterica that cause typhoid.</title>
        <authorList>
            <person name="McClelland M."/>
            <person name="Sanderson K.E."/>
            <person name="Clifton S.W."/>
            <person name="Latreille P."/>
            <person name="Porwollik S."/>
            <person name="Sabo A."/>
            <person name="Meyer R."/>
            <person name="Bieri T."/>
            <person name="Ozersky P."/>
            <person name="McLellan M."/>
            <person name="Harkins C.R."/>
            <person name="Wang C."/>
            <person name="Nguyen C."/>
            <person name="Berghoff A."/>
            <person name="Elliott G."/>
            <person name="Kohlberg S."/>
            <person name="Strong C."/>
            <person name="Du F."/>
            <person name="Carter J."/>
            <person name="Kremizki C."/>
            <person name="Layman D."/>
            <person name="Leonard S."/>
            <person name="Sun H."/>
            <person name="Fulton L."/>
            <person name="Nash W."/>
            <person name="Miner T."/>
            <person name="Minx P."/>
            <person name="Delehaunty K."/>
            <person name="Fronick C."/>
            <person name="Magrini V."/>
            <person name="Nhan M."/>
            <person name="Warren W."/>
            <person name="Florea L."/>
            <person name="Spieth J."/>
            <person name="Wilson R.K."/>
        </authorList>
    </citation>
    <scope>NUCLEOTIDE SEQUENCE [LARGE SCALE GENOMIC DNA]</scope>
    <source>
        <strain evidence="1">ATCC 9150</strain>
        <strain evidence="3">ATCC 9150 / SARB42</strain>
    </source>
</reference>
<evidence type="ECO:0000313" key="2">
    <source>
        <dbReference type="EMBL" id="HAE6984563.1"/>
    </source>
</evidence>
<organism evidence="1 3">
    <name type="scientific">Salmonella paratyphi A (strain ATCC 9150 / SARB42)</name>
    <dbReference type="NCBI Taxonomy" id="295319"/>
    <lineage>
        <taxon>Bacteria</taxon>
        <taxon>Pseudomonadati</taxon>
        <taxon>Pseudomonadota</taxon>
        <taxon>Gammaproteobacteria</taxon>
        <taxon>Enterobacterales</taxon>
        <taxon>Enterobacteriaceae</taxon>
        <taxon>Salmonella</taxon>
    </lineage>
</organism>
<dbReference type="EMBL" id="CP000026">
    <property type="protein sequence ID" value="AAV78479.1"/>
    <property type="molecule type" value="Genomic_DNA"/>
</dbReference>
<evidence type="ECO:0000313" key="1">
    <source>
        <dbReference type="EMBL" id="AAV78479.1"/>
    </source>
</evidence>
<dbReference type="Pfam" id="PF10772">
    <property type="entry name" value="Phage_HP1_Orf24"/>
    <property type="match status" value="1"/>
</dbReference>
<dbReference type="EMBL" id="DAASTS010000001">
    <property type="protein sequence ID" value="HAE6984563.1"/>
    <property type="molecule type" value="Genomic_DNA"/>
</dbReference>
<dbReference type="InterPro" id="IPR019708">
    <property type="entry name" value="Phage_HP1_Orf24"/>
</dbReference>
<dbReference type="RefSeq" id="WP_000166742.1">
    <property type="nucleotide sequence ID" value="NC_006511.1"/>
</dbReference>
<evidence type="ECO:0000313" key="3">
    <source>
        <dbReference type="Proteomes" id="UP000008185"/>
    </source>
</evidence>
<reference evidence="2" key="2">
    <citation type="journal article" date="2018" name="Genome Biol.">
        <title>SKESA: strategic k-mer extension for scrupulous assemblies.</title>
        <authorList>
            <person name="Souvorov A."/>
            <person name="Agarwala R."/>
            <person name="Lipman D.J."/>
        </authorList>
    </citation>
    <scope>NUCLEOTIDE SEQUENCE</scope>
    <source>
        <strain evidence="2">ATCC 9150</strain>
    </source>
</reference>
<dbReference type="KEGG" id="spt:SPA2613"/>
<gene>
    <name evidence="1" type="ordered locus">SPA2613</name>
    <name evidence="2" type="ORF">GNB70_000099</name>
</gene>